<gene>
    <name evidence="1" type="ORF">GK108_12180</name>
</gene>
<dbReference type="Proteomes" id="UP000474175">
    <property type="component" value="Unassembled WGS sequence"/>
</dbReference>
<comment type="caution">
    <text evidence="1">The sequence shown here is derived from an EMBL/GenBank/DDBJ whole genome shotgun (WGS) entry which is preliminary data.</text>
</comment>
<evidence type="ECO:0000313" key="1">
    <source>
        <dbReference type="EMBL" id="NDU95633.1"/>
    </source>
</evidence>
<protein>
    <submittedName>
        <fullName evidence="1">Uncharacterized protein</fullName>
    </submittedName>
</protein>
<keyword evidence="2" id="KW-1185">Reference proteome</keyword>
<name>A0A6L9LA04_9BACT</name>
<dbReference type="AlphaFoldDB" id="A0A6L9LA04"/>
<reference evidence="1 2" key="1">
    <citation type="submission" date="2020-02" db="EMBL/GenBank/DDBJ databases">
        <title>Draft genome sequence of two Spirosoma agri KCTC 52727 and Spirosoma terrae KCTC 52035.</title>
        <authorList>
            <person name="Rojas J."/>
            <person name="Ambika Manirajan B."/>
            <person name="Suarez C."/>
            <person name="Ratering S."/>
            <person name="Schnell S."/>
        </authorList>
    </citation>
    <scope>NUCLEOTIDE SEQUENCE [LARGE SCALE GENOMIC DNA]</scope>
    <source>
        <strain evidence="1 2">KCTC 52035</strain>
    </source>
</reference>
<sequence length="87" mass="9845">MLNPEQYEQLSGLIAKTKETATEVRTLYLNQTEEQSTYRSNSTEYNQTRDIALTLADAWVELTDAATALEALRLRLTKQPAEPVTII</sequence>
<proteinExistence type="predicted"/>
<dbReference type="RefSeq" id="WP_163948043.1">
    <property type="nucleotide sequence ID" value="NZ_JAAFZH010000004.1"/>
</dbReference>
<dbReference type="EMBL" id="JAAFZH010000004">
    <property type="protein sequence ID" value="NDU95633.1"/>
    <property type="molecule type" value="Genomic_DNA"/>
</dbReference>
<accession>A0A6L9LA04</accession>
<organism evidence="1 2">
    <name type="scientific">Spirosoma terrae</name>
    <dbReference type="NCBI Taxonomy" id="1968276"/>
    <lineage>
        <taxon>Bacteria</taxon>
        <taxon>Pseudomonadati</taxon>
        <taxon>Bacteroidota</taxon>
        <taxon>Cytophagia</taxon>
        <taxon>Cytophagales</taxon>
        <taxon>Cytophagaceae</taxon>
        <taxon>Spirosoma</taxon>
    </lineage>
</organism>
<evidence type="ECO:0000313" key="2">
    <source>
        <dbReference type="Proteomes" id="UP000474175"/>
    </source>
</evidence>